<reference evidence="1" key="2">
    <citation type="submission" date="2019-07" db="EMBL/GenBank/DDBJ databases">
        <title>Phylogenomic Reclassification of ATCC Bacillus Strains and Various Taxa within the Genus Bacillus.</title>
        <authorList>
            <person name="Riojas M.A."/>
            <person name="Frank A.M."/>
            <person name="Fenn S.L."/>
            <person name="King S.P."/>
            <person name="Brower S.M."/>
            <person name="Hazbon M.H."/>
        </authorList>
    </citation>
    <scope>NUCLEOTIDE SEQUENCE</scope>
    <source>
        <strain evidence="1">NR-12239</strain>
    </source>
</reference>
<name>A0AAJ3RDB4_9BACI</name>
<evidence type="ECO:0000313" key="3">
    <source>
        <dbReference type="Proteomes" id="UP000221918"/>
    </source>
</evidence>
<dbReference type="Proteomes" id="UP001248134">
    <property type="component" value="Unassembled WGS sequence"/>
</dbReference>
<dbReference type="AlphaFoldDB" id="A0AAJ3RDB4"/>
<proteinExistence type="predicted"/>
<dbReference type="EMBL" id="VLYX01000009">
    <property type="protein sequence ID" value="MDR4326552.1"/>
    <property type="molecule type" value="Genomic_DNA"/>
</dbReference>
<sequence>MLSHLLFCGINVEKGFSFLVIGKNISRLRCRYHFVLAALFSSDRGAMIHVGFLLERDTSFSKNEEKDDELSVQAG</sequence>
<comment type="caution">
    <text evidence="2">The sequence shown here is derived from an EMBL/GenBank/DDBJ whole genome shotgun (WGS) entry which is preliminary data.</text>
</comment>
<evidence type="ECO:0000313" key="1">
    <source>
        <dbReference type="EMBL" id="MDR4326552.1"/>
    </source>
</evidence>
<dbReference type="RefSeq" id="WP_033796411.1">
    <property type="nucleotide sequence ID" value="NZ_JANIOB010000003.1"/>
</dbReference>
<protein>
    <submittedName>
        <fullName evidence="2">Uncharacterized protein</fullName>
    </submittedName>
</protein>
<dbReference type="Proteomes" id="UP000221918">
    <property type="component" value="Unassembled WGS sequence"/>
</dbReference>
<gene>
    <name evidence="2" type="ORF">COF81_13530</name>
    <name evidence="1" type="ORF">FOS08_11580</name>
</gene>
<evidence type="ECO:0000313" key="2">
    <source>
        <dbReference type="EMBL" id="PHE96274.1"/>
    </source>
</evidence>
<accession>A0AAJ3RDB4</accession>
<dbReference type="EMBL" id="NUTL01000054">
    <property type="protein sequence ID" value="PHE96274.1"/>
    <property type="molecule type" value="Genomic_DNA"/>
</dbReference>
<organism evidence="2 3">
    <name type="scientific">Bacillus pseudomycoides</name>
    <dbReference type="NCBI Taxonomy" id="64104"/>
    <lineage>
        <taxon>Bacteria</taxon>
        <taxon>Bacillati</taxon>
        <taxon>Bacillota</taxon>
        <taxon>Bacilli</taxon>
        <taxon>Bacillales</taxon>
        <taxon>Bacillaceae</taxon>
        <taxon>Bacillus</taxon>
        <taxon>Bacillus cereus group</taxon>
    </lineage>
</organism>
<reference evidence="2 3" key="1">
    <citation type="submission" date="2017-09" db="EMBL/GenBank/DDBJ databases">
        <title>Large-scale bioinformatics analysis of Bacillus genomes uncovers conserved roles of natural products in bacterial physiology.</title>
        <authorList>
            <consortium name="Agbiome Team Llc"/>
            <person name="Bleich R.M."/>
            <person name="Grubbs K.J."/>
            <person name="Santa Maria K.C."/>
            <person name="Allen S.E."/>
            <person name="Farag S."/>
            <person name="Shank E.A."/>
            <person name="Bowers A."/>
        </authorList>
    </citation>
    <scope>NUCLEOTIDE SEQUENCE [LARGE SCALE GENOMIC DNA]</scope>
    <source>
        <strain evidence="2 3">AFS037265</strain>
    </source>
</reference>